<comment type="caution">
    <text evidence="1">The sequence shown here is derived from an EMBL/GenBank/DDBJ whole genome shotgun (WGS) entry which is preliminary data.</text>
</comment>
<protein>
    <submittedName>
        <fullName evidence="1">Uncharacterized protein</fullName>
    </submittedName>
</protein>
<reference evidence="1 2" key="1">
    <citation type="submission" date="2020-09" db="EMBL/GenBank/DDBJ databases">
        <title>The genome sequence of type strain Labrenzia polysiphoniae KACC 19711.</title>
        <authorList>
            <person name="Liu Y."/>
        </authorList>
    </citation>
    <scope>NUCLEOTIDE SEQUENCE [LARGE SCALE GENOMIC DNA]</scope>
    <source>
        <strain evidence="1 2">KACC 19711</strain>
    </source>
</reference>
<evidence type="ECO:0000313" key="1">
    <source>
        <dbReference type="EMBL" id="MBD8878193.1"/>
    </source>
</evidence>
<keyword evidence="2" id="KW-1185">Reference proteome</keyword>
<name>A0ABR9CE91_9HYPH</name>
<dbReference type="Proteomes" id="UP000615687">
    <property type="component" value="Unassembled WGS sequence"/>
</dbReference>
<proteinExistence type="predicted"/>
<dbReference type="EMBL" id="JACYXJ010000006">
    <property type="protein sequence ID" value="MBD8878193.1"/>
    <property type="molecule type" value="Genomic_DNA"/>
</dbReference>
<gene>
    <name evidence="1" type="ORF">IG617_18010</name>
</gene>
<organism evidence="1 2">
    <name type="scientific">Roseibium polysiphoniae</name>
    <dbReference type="NCBI Taxonomy" id="2571221"/>
    <lineage>
        <taxon>Bacteria</taxon>
        <taxon>Pseudomonadati</taxon>
        <taxon>Pseudomonadota</taxon>
        <taxon>Alphaproteobacteria</taxon>
        <taxon>Hyphomicrobiales</taxon>
        <taxon>Stappiaceae</taxon>
        <taxon>Roseibium</taxon>
    </lineage>
</organism>
<dbReference type="RefSeq" id="WP_192110600.1">
    <property type="nucleotide sequence ID" value="NZ_JACYXJ010000006.1"/>
</dbReference>
<accession>A0ABR9CE91</accession>
<sequence>MRHLPIRLQPRMLVAVRHIPGLAVASALSLASGYAFAFPAMVGAG</sequence>
<evidence type="ECO:0000313" key="2">
    <source>
        <dbReference type="Proteomes" id="UP000615687"/>
    </source>
</evidence>